<dbReference type="InterPro" id="IPR025122">
    <property type="entry name" value="DUF4048"/>
</dbReference>
<keyword evidence="1" id="KW-0175">Coiled coil</keyword>
<organism evidence="4 5">
    <name type="scientific">Knufia obscura</name>
    <dbReference type="NCBI Taxonomy" id="1635080"/>
    <lineage>
        <taxon>Eukaryota</taxon>
        <taxon>Fungi</taxon>
        <taxon>Dikarya</taxon>
        <taxon>Ascomycota</taxon>
        <taxon>Pezizomycotina</taxon>
        <taxon>Eurotiomycetes</taxon>
        <taxon>Chaetothyriomycetidae</taxon>
        <taxon>Chaetothyriales</taxon>
        <taxon>Trichomeriaceae</taxon>
        <taxon>Knufia</taxon>
    </lineage>
</organism>
<dbReference type="Proteomes" id="UP001334248">
    <property type="component" value="Unassembled WGS sequence"/>
</dbReference>
<feature type="coiled-coil region" evidence="1">
    <location>
        <begin position="130"/>
        <end position="157"/>
    </location>
</feature>
<proteinExistence type="predicted"/>
<dbReference type="GeneID" id="89999836"/>
<sequence length="546" mass="60008">MPCPRQAALTSMATATATATIEDSSTRPTLDNDQLEDLPSTFKRSSTAHATPTGFGHRHKHSKKLSLNFPILVPVAHDVSLASTQSLSSLNQSPTASSPYRVGTPVSARPLSSPEEIQDGTSSPDFLTLVASQERKVMELKEELLKAESELTGLKKQWAMFEAKKKHAELRNKTVRLGPISPASACSAEDDEAERLRRREARERKVKELGMKEGEVFKAEANSGKRNGGRVFAGRHTRTLSLLQNNAVMTEVSQSSNRPKSKTESSPFAQQQPSNAGSAASTPFEEIENMDSRNARPSLSRQPTLQELIANSATGAAQMNFGKTYKDLAHASRKSLPPGTDVFVKQGKQVYDGVSQGFWNFVEDIRQATVGDEPVTGVPSEHRREIQRRKSNKKLGEHTCDKHGRQGPRKGKNGDEHKPEKDNFWKEFGIETPKPAKQVDATASKKAASRESRTATSVKDHESKSSTDSKCPPSLLADLMDVNEDDEAWDSWPAESPMAQRHAERRVKIRSASDDGDNDADSTNSRSESRSKNHGPMEASWVELTT</sequence>
<dbReference type="RefSeq" id="XP_064729200.1">
    <property type="nucleotide sequence ID" value="XM_064874800.1"/>
</dbReference>
<evidence type="ECO:0000313" key="4">
    <source>
        <dbReference type="EMBL" id="KAK5941110.1"/>
    </source>
</evidence>
<feature type="compositionally biased region" description="Low complexity" evidence="2">
    <location>
        <begin position="7"/>
        <end position="23"/>
    </location>
</feature>
<reference evidence="4 5" key="1">
    <citation type="journal article" date="2023" name="Res Sq">
        <title>Genomic and morphological characterization of Knufia obscura isolated from the Mars 2020 spacecraft assembly facility.</title>
        <authorList>
            <person name="Chander A.M."/>
            <person name="Teixeira M.M."/>
            <person name="Singh N.K."/>
            <person name="Williams M.P."/>
            <person name="Parker C.W."/>
            <person name="Leo P."/>
            <person name="Stajich J.E."/>
            <person name="Torok T."/>
            <person name="Tighe S."/>
            <person name="Mason C.E."/>
            <person name="Venkateswaran K."/>
        </authorList>
    </citation>
    <scope>NUCLEOTIDE SEQUENCE [LARGE SCALE GENOMIC DNA]</scope>
    <source>
        <strain evidence="4 5">CCFEE 5817</strain>
    </source>
</reference>
<gene>
    <name evidence="4" type="ORF">PMZ80_006387</name>
</gene>
<feature type="region of interest" description="Disordered" evidence="2">
    <location>
        <begin position="246"/>
        <end position="282"/>
    </location>
</feature>
<evidence type="ECO:0000256" key="1">
    <source>
        <dbReference type="SAM" id="Coils"/>
    </source>
</evidence>
<evidence type="ECO:0000259" key="3">
    <source>
        <dbReference type="Pfam" id="PF13257"/>
    </source>
</evidence>
<dbReference type="Pfam" id="PF13257">
    <property type="entry name" value="DUF4048"/>
    <property type="match status" value="1"/>
</dbReference>
<dbReference type="EMBL" id="JAVHJV010000007">
    <property type="protein sequence ID" value="KAK5941110.1"/>
    <property type="molecule type" value="Genomic_DNA"/>
</dbReference>
<name>A0ABR0RKI7_9EURO</name>
<feature type="compositionally biased region" description="Basic and acidic residues" evidence="2">
    <location>
        <begin position="448"/>
        <end position="467"/>
    </location>
</feature>
<feature type="region of interest" description="Disordered" evidence="2">
    <location>
        <begin position="372"/>
        <end position="546"/>
    </location>
</feature>
<evidence type="ECO:0000256" key="2">
    <source>
        <dbReference type="SAM" id="MobiDB-lite"/>
    </source>
</evidence>
<comment type="caution">
    <text evidence="4">The sequence shown here is derived from an EMBL/GenBank/DDBJ whole genome shotgun (WGS) entry which is preliminary data.</text>
</comment>
<feature type="compositionally biased region" description="Basic and acidic residues" evidence="2">
    <location>
        <begin position="394"/>
        <end position="404"/>
    </location>
</feature>
<feature type="region of interest" description="Disordered" evidence="2">
    <location>
        <begin position="1"/>
        <end position="60"/>
    </location>
</feature>
<accession>A0ABR0RKI7</accession>
<keyword evidence="5" id="KW-1185">Reference proteome</keyword>
<feature type="domain" description="DUF4048" evidence="3">
    <location>
        <begin position="236"/>
        <end position="493"/>
    </location>
</feature>
<feature type="region of interest" description="Disordered" evidence="2">
    <location>
        <begin position="87"/>
        <end position="123"/>
    </location>
</feature>
<feature type="compositionally biased region" description="Basic and acidic residues" evidence="2">
    <location>
        <begin position="412"/>
        <end position="429"/>
    </location>
</feature>
<evidence type="ECO:0000313" key="5">
    <source>
        <dbReference type="Proteomes" id="UP001334248"/>
    </source>
</evidence>
<feature type="compositionally biased region" description="Polar residues" evidence="2">
    <location>
        <begin position="246"/>
        <end position="281"/>
    </location>
</feature>
<feature type="compositionally biased region" description="Polar residues" evidence="2">
    <location>
        <begin position="87"/>
        <end position="98"/>
    </location>
</feature>
<protein>
    <recommendedName>
        <fullName evidence="3">DUF4048 domain-containing protein</fullName>
    </recommendedName>
</protein>